<dbReference type="RefSeq" id="WP_183120428.1">
    <property type="nucleotide sequence ID" value="NZ_JABEQF010000014.1"/>
</dbReference>
<dbReference type="Gene3D" id="1.10.10.1400">
    <property type="entry name" value="Terminase, small subunit, N-terminal DNA-binding domain, HTH motif"/>
    <property type="match status" value="1"/>
</dbReference>
<dbReference type="InterPro" id="IPR005335">
    <property type="entry name" value="Terminase_ssu"/>
</dbReference>
<organism evidence="1 2">
    <name type="scientific">Gluconacetobacter azotocaptans</name>
    <dbReference type="NCBI Taxonomy" id="142834"/>
    <lineage>
        <taxon>Bacteria</taxon>
        <taxon>Pseudomonadati</taxon>
        <taxon>Pseudomonadota</taxon>
        <taxon>Alphaproteobacteria</taxon>
        <taxon>Acetobacterales</taxon>
        <taxon>Acetobacteraceae</taxon>
        <taxon>Gluconacetobacter</taxon>
    </lineage>
</organism>
<dbReference type="Proteomes" id="UP000555756">
    <property type="component" value="Unassembled WGS sequence"/>
</dbReference>
<dbReference type="InterPro" id="IPR038713">
    <property type="entry name" value="Terminase_Gp1_N_sf"/>
</dbReference>
<gene>
    <name evidence="1" type="ORF">HLH34_15260</name>
</gene>
<dbReference type="Pfam" id="PF03592">
    <property type="entry name" value="Terminase_2"/>
    <property type="match status" value="1"/>
</dbReference>
<dbReference type="EMBL" id="JABEQF010000014">
    <property type="protein sequence ID" value="MBB2191301.1"/>
    <property type="molecule type" value="Genomic_DNA"/>
</dbReference>
<dbReference type="GO" id="GO:0051276">
    <property type="term" value="P:chromosome organization"/>
    <property type="evidence" value="ECO:0007669"/>
    <property type="project" value="InterPro"/>
</dbReference>
<evidence type="ECO:0000313" key="2">
    <source>
        <dbReference type="Proteomes" id="UP000555756"/>
    </source>
</evidence>
<dbReference type="AlphaFoldDB" id="A0A7W4JUS6"/>
<protein>
    <submittedName>
        <fullName evidence="1">Terminase small subunit</fullName>
    </submittedName>
</protein>
<proteinExistence type="predicted"/>
<keyword evidence="2" id="KW-1185">Reference proteome</keyword>
<comment type="caution">
    <text evidence="1">The sequence shown here is derived from an EMBL/GenBank/DDBJ whole genome shotgun (WGS) entry which is preliminary data.</text>
</comment>
<sequence>MAVEQGKADGVLSLRQQRFVAEYLVDLNGRQAAIRVGYSARNAERQVTKLMALPGVRAAIAAGQAARISRTEVSQDRVISELSCLAFYDAGVIGAHVLEGPADIAGLPEDVRRAIVGWSWDKAGNFTVKLSPKTASLDLLARHLGLLKDVRQHLGKDGRPVDPPATYTVLVR</sequence>
<accession>A0A7W4JUS6</accession>
<evidence type="ECO:0000313" key="1">
    <source>
        <dbReference type="EMBL" id="MBB2191301.1"/>
    </source>
</evidence>
<reference evidence="1 2" key="1">
    <citation type="submission" date="2020-04" db="EMBL/GenBank/DDBJ databases">
        <title>Description of novel Gluconacetobacter.</title>
        <authorList>
            <person name="Sombolestani A."/>
        </authorList>
    </citation>
    <scope>NUCLEOTIDE SEQUENCE [LARGE SCALE GENOMIC DNA]</scope>
    <source>
        <strain evidence="1 2">LMG 21311</strain>
    </source>
</reference>
<name>A0A7W4JUS6_9PROT</name>